<comment type="caution">
    <text evidence="2">The sequence shown here is derived from an EMBL/GenBank/DDBJ whole genome shotgun (WGS) entry which is preliminary data.</text>
</comment>
<dbReference type="Proteomes" id="UP001281761">
    <property type="component" value="Unassembled WGS sequence"/>
</dbReference>
<evidence type="ECO:0000256" key="1">
    <source>
        <dbReference type="SAM" id="MobiDB-lite"/>
    </source>
</evidence>
<dbReference type="EMBL" id="JARBJD010000262">
    <property type="protein sequence ID" value="KAK2945393.1"/>
    <property type="molecule type" value="Genomic_DNA"/>
</dbReference>
<evidence type="ECO:0000313" key="2">
    <source>
        <dbReference type="EMBL" id="KAK2945393.1"/>
    </source>
</evidence>
<reference evidence="2 3" key="1">
    <citation type="journal article" date="2022" name="bioRxiv">
        <title>Genomics of Preaxostyla Flagellates Illuminates Evolutionary Transitions and the Path Towards Mitochondrial Loss.</title>
        <authorList>
            <person name="Novak L.V.F."/>
            <person name="Treitli S.C."/>
            <person name="Pyrih J."/>
            <person name="Halakuc P."/>
            <person name="Pipaliya S.V."/>
            <person name="Vacek V."/>
            <person name="Brzon O."/>
            <person name="Soukal P."/>
            <person name="Eme L."/>
            <person name="Dacks J.B."/>
            <person name="Karnkowska A."/>
            <person name="Elias M."/>
            <person name="Hampl V."/>
        </authorList>
    </citation>
    <scope>NUCLEOTIDE SEQUENCE [LARGE SCALE GENOMIC DNA]</scope>
    <source>
        <strain evidence="2">NAU3</strain>
        <tissue evidence="2">Gut</tissue>
    </source>
</reference>
<sequence>MTVLQPGPHRTTASRHLATIATIPTLPSSTEQSDLRMTILSDASSPLLPRFHTNTKQSWHESSATIPRHSQKQRLPTLLQPHSTSTLRRTHSASSALLQHSLGNASLLHRHPNCNPQIQLVRSRLQSPHAHSHSRSASELAFPFHSKMISHKVRRIACQQSSSIHSTQ</sequence>
<organism evidence="2 3">
    <name type="scientific">Blattamonas nauphoetae</name>
    <dbReference type="NCBI Taxonomy" id="2049346"/>
    <lineage>
        <taxon>Eukaryota</taxon>
        <taxon>Metamonada</taxon>
        <taxon>Preaxostyla</taxon>
        <taxon>Oxymonadida</taxon>
        <taxon>Blattamonas</taxon>
    </lineage>
</organism>
<feature type="region of interest" description="Disordered" evidence="1">
    <location>
        <begin position="55"/>
        <end position="74"/>
    </location>
</feature>
<gene>
    <name evidence="2" type="ORF">BLNAU_19662</name>
</gene>
<evidence type="ECO:0000313" key="3">
    <source>
        <dbReference type="Proteomes" id="UP001281761"/>
    </source>
</evidence>
<protein>
    <submittedName>
        <fullName evidence="2">Uncharacterized protein</fullName>
    </submittedName>
</protein>
<keyword evidence="3" id="KW-1185">Reference proteome</keyword>
<name>A0ABQ9X1C0_9EUKA</name>
<accession>A0ABQ9X1C0</accession>
<proteinExistence type="predicted"/>
<feature type="compositionally biased region" description="Polar residues" evidence="1">
    <location>
        <begin position="55"/>
        <end position="65"/>
    </location>
</feature>